<keyword evidence="3" id="KW-1185">Reference proteome</keyword>
<protein>
    <submittedName>
        <fullName evidence="2">Uncharacterized protein</fullName>
    </submittedName>
</protein>
<comment type="caution">
    <text evidence="2">The sequence shown here is derived from an EMBL/GenBank/DDBJ whole genome shotgun (WGS) entry which is preliminary data.</text>
</comment>
<feature type="region of interest" description="Disordered" evidence="1">
    <location>
        <begin position="1"/>
        <end position="30"/>
    </location>
</feature>
<dbReference type="RefSeq" id="XP_038729238.1">
    <property type="nucleotide sequence ID" value="XM_038880127.1"/>
</dbReference>
<name>A0A9P5I2N5_9HELO</name>
<organism evidence="2 3">
    <name type="scientific">Botrytis byssoidea</name>
    <dbReference type="NCBI Taxonomy" id="139641"/>
    <lineage>
        <taxon>Eukaryota</taxon>
        <taxon>Fungi</taxon>
        <taxon>Dikarya</taxon>
        <taxon>Ascomycota</taxon>
        <taxon>Pezizomycotina</taxon>
        <taxon>Leotiomycetes</taxon>
        <taxon>Helotiales</taxon>
        <taxon>Sclerotiniaceae</taxon>
        <taxon>Botrytis</taxon>
    </lineage>
</organism>
<dbReference type="Proteomes" id="UP000710849">
    <property type="component" value="Unassembled WGS sequence"/>
</dbReference>
<accession>A0A9P5I2N5</accession>
<dbReference type="AlphaFoldDB" id="A0A9P5I2N5"/>
<evidence type="ECO:0000256" key="1">
    <source>
        <dbReference type="SAM" id="MobiDB-lite"/>
    </source>
</evidence>
<gene>
    <name evidence="2" type="ORF">EAE97_009612</name>
</gene>
<evidence type="ECO:0000313" key="2">
    <source>
        <dbReference type="EMBL" id="KAF7930015.1"/>
    </source>
</evidence>
<proteinExistence type="predicted"/>
<evidence type="ECO:0000313" key="3">
    <source>
        <dbReference type="Proteomes" id="UP000710849"/>
    </source>
</evidence>
<reference evidence="2 3" key="1">
    <citation type="journal article" date="2020" name="Genome Biol. Evol.">
        <title>Comparative genomics of Sclerotiniaceae.</title>
        <authorList>
            <person name="Valero Jimenez C.A."/>
            <person name="Steentjes M."/>
            <person name="Scholten O.E."/>
            <person name="Van Kan J.A.L."/>
        </authorList>
    </citation>
    <scope>NUCLEOTIDE SEQUENCE [LARGE SCALE GENOMIC DNA]</scope>
    <source>
        <strain evidence="2 3">MUCL 94</strain>
    </source>
</reference>
<sequence>MGCSYQTGRLDKMKEHTKKKHPTIPHSDCVGISNRRGAKTEIFLHSEIYHLPESEVEWVPETCDLSAFVWKDSNLGAKSMGMEFPIQIFDKL</sequence>
<dbReference type="GeneID" id="62153200"/>
<dbReference type="EMBL" id="RCSW01000022">
    <property type="protein sequence ID" value="KAF7930015.1"/>
    <property type="molecule type" value="Genomic_DNA"/>
</dbReference>